<dbReference type="GO" id="GO:0016757">
    <property type="term" value="F:glycosyltransferase activity"/>
    <property type="evidence" value="ECO:0007669"/>
    <property type="project" value="UniProtKB-KW"/>
</dbReference>
<gene>
    <name evidence="5" type="ORF">MTAB308_1818</name>
</gene>
<evidence type="ECO:0000313" key="5">
    <source>
        <dbReference type="EMBL" id="SPM28332.1"/>
    </source>
</evidence>
<feature type="domain" description="Glycosyl transferase family 1" evidence="3">
    <location>
        <begin position="212"/>
        <end position="356"/>
    </location>
</feature>
<evidence type="ECO:0000256" key="2">
    <source>
        <dbReference type="ARBA" id="ARBA00022679"/>
    </source>
</evidence>
<organism evidence="5 6">
    <name type="scientific">Mycobacterium terramassiliense</name>
    <dbReference type="NCBI Taxonomy" id="1841859"/>
    <lineage>
        <taxon>Bacteria</taxon>
        <taxon>Bacillati</taxon>
        <taxon>Actinomycetota</taxon>
        <taxon>Actinomycetes</taxon>
        <taxon>Mycobacteriales</taxon>
        <taxon>Mycobacteriaceae</taxon>
        <taxon>Mycobacterium</taxon>
    </lineage>
</organism>
<dbReference type="STRING" id="1841859.GCA_900157385_01814"/>
<evidence type="ECO:0000256" key="1">
    <source>
        <dbReference type="ARBA" id="ARBA00022676"/>
    </source>
</evidence>
<reference evidence="5 6" key="1">
    <citation type="submission" date="2017-01" db="EMBL/GenBank/DDBJ databases">
        <authorList>
            <consortium name="Urmite Genomes"/>
        </authorList>
    </citation>
    <scope>NUCLEOTIDE SEQUENCE [LARGE SCALE GENOMIC DNA]</scope>
    <source>
        <strain evidence="5 6">AB308</strain>
    </source>
</reference>
<protein>
    <submittedName>
        <fullName evidence="5">Glycogen synthase</fullName>
    </submittedName>
</protein>
<sequence length="408" mass="42711">MVKIAIVTGDDLVGDDPRRLCAALAARGHDATTYVRHDAARPAKADEDCRTRSVRVGPPASAPLPAVLPYVGEWSAALERLWATDSGDPPDVVHAYGWLGGLAAQLAARRRRIPVVQSFLGMAVTSRPAPGNDHHSERERVEQLLARAATWVTGECAADVDALARLRRGRARVSTLCGGVDVERYSPVGPKAARNGLHRVLCLAPNPLACNGFDIVVRALPRVSGAELVVAETAAGNPRHDEARAELGRLAAEVGVADRVHFASTVDGDGLPSLLRSADVVVCAPRRPPRATPALQAMACGVAVVALPVGVLTDAVVDGVTGVVLSQHSPAAVAAALRSLLAQSFHCESMGAAGRSRAASRYAWDRIALDALNIYRQLVPQRGGPPEHEFAGGVTRPVKAAVDTCAGA</sequence>
<evidence type="ECO:0000259" key="4">
    <source>
        <dbReference type="Pfam" id="PF13579"/>
    </source>
</evidence>
<keyword evidence="2" id="KW-0808">Transferase</keyword>
<keyword evidence="6" id="KW-1185">Reference proteome</keyword>
<dbReference type="Pfam" id="PF00534">
    <property type="entry name" value="Glycos_transf_1"/>
    <property type="match status" value="1"/>
</dbReference>
<dbReference type="PANTHER" id="PTHR12526">
    <property type="entry name" value="GLYCOSYLTRANSFERASE"/>
    <property type="match status" value="1"/>
</dbReference>
<dbReference type="AlphaFoldDB" id="A0A2U3NA07"/>
<proteinExistence type="predicted"/>
<evidence type="ECO:0000313" key="6">
    <source>
        <dbReference type="Proteomes" id="UP000241595"/>
    </source>
</evidence>
<dbReference type="Proteomes" id="UP000241595">
    <property type="component" value="Unassembled WGS sequence"/>
</dbReference>
<evidence type="ECO:0000259" key="3">
    <source>
        <dbReference type="Pfam" id="PF00534"/>
    </source>
</evidence>
<keyword evidence="1" id="KW-0328">Glycosyltransferase</keyword>
<accession>A0A2U3NA07</accession>
<name>A0A2U3NA07_9MYCO</name>
<feature type="domain" description="Glycosyltransferase subfamily 4-like N-terminal" evidence="4">
    <location>
        <begin position="18"/>
        <end position="176"/>
    </location>
</feature>
<dbReference type="PANTHER" id="PTHR12526:SF635">
    <property type="entry name" value="GLYCOSYL TRANSFERASE GROUP 1"/>
    <property type="match status" value="1"/>
</dbReference>
<dbReference type="Gene3D" id="3.40.50.2000">
    <property type="entry name" value="Glycogen Phosphorylase B"/>
    <property type="match status" value="2"/>
</dbReference>
<dbReference type="InterPro" id="IPR028098">
    <property type="entry name" value="Glyco_trans_4-like_N"/>
</dbReference>
<dbReference type="Pfam" id="PF13579">
    <property type="entry name" value="Glyco_trans_4_4"/>
    <property type="match status" value="1"/>
</dbReference>
<dbReference type="InterPro" id="IPR001296">
    <property type="entry name" value="Glyco_trans_1"/>
</dbReference>
<dbReference type="EMBL" id="FTRV01000011">
    <property type="protein sequence ID" value="SPM28332.1"/>
    <property type="molecule type" value="Genomic_DNA"/>
</dbReference>
<dbReference type="SUPFAM" id="SSF53756">
    <property type="entry name" value="UDP-Glycosyltransferase/glycogen phosphorylase"/>
    <property type="match status" value="1"/>
</dbReference>